<reference evidence="3 4" key="1">
    <citation type="submission" date="2016-07" db="EMBL/GenBank/DDBJ databases">
        <title>Multiple horizontal gene transfer events from other fungi enriched the ability of initially mycotrophic Trichoderma (Ascomycota) to feed on dead plant biomass.</title>
        <authorList>
            <consortium name="DOE Joint Genome Institute"/>
            <person name="Aerts A."/>
            <person name="Atanasova L."/>
            <person name="Chenthamara K."/>
            <person name="Zhang J."/>
            <person name="Grujic M."/>
            <person name="Henrissat B."/>
            <person name="Kuo A."/>
            <person name="Salamov A."/>
            <person name="Lipzen A."/>
            <person name="Labutti K."/>
            <person name="Barry K."/>
            <person name="Miao Y."/>
            <person name="Rahimi M.J."/>
            <person name="Shen Q."/>
            <person name="Grigoriev I.V."/>
            <person name="Kubicek C.P."/>
            <person name="Druzhinina I.S."/>
        </authorList>
    </citation>
    <scope>NUCLEOTIDE SEQUENCE [LARGE SCALE GENOMIC DNA]</scope>
    <source>
        <strain evidence="3 4">CBS 226.95</strain>
    </source>
</reference>
<dbReference type="Proteomes" id="UP000241690">
    <property type="component" value="Unassembled WGS sequence"/>
</dbReference>
<dbReference type="Pfam" id="PF05699">
    <property type="entry name" value="Dimer_Tnp_hAT"/>
    <property type="match status" value="1"/>
</dbReference>
<evidence type="ECO:0000313" key="4">
    <source>
        <dbReference type="Proteomes" id="UP000241690"/>
    </source>
</evidence>
<dbReference type="STRING" id="983964.A0A2T3ZR46"/>
<feature type="chain" id="PRO_5015641225" description="HAT C-terminal dimerisation domain-containing protein" evidence="1">
    <location>
        <begin position="19"/>
        <end position="76"/>
    </location>
</feature>
<name>A0A2T3ZR46_TRIHA</name>
<feature type="domain" description="HAT C-terminal dimerisation" evidence="2">
    <location>
        <begin position="2"/>
        <end position="59"/>
    </location>
</feature>
<dbReference type="AlphaFoldDB" id="A0A2T3ZR46"/>
<dbReference type="RefSeq" id="XP_024766951.1">
    <property type="nucleotide sequence ID" value="XM_024911477.1"/>
</dbReference>
<evidence type="ECO:0000256" key="1">
    <source>
        <dbReference type="SAM" id="SignalP"/>
    </source>
</evidence>
<dbReference type="PANTHER" id="PTHR47611:SF1">
    <property type="entry name" value="CCHC-TYPE DOMAIN-CONTAINING PROTEIN"/>
    <property type="match status" value="1"/>
</dbReference>
<dbReference type="SUPFAM" id="SSF53098">
    <property type="entry name" value="Ribonuclease H-like"/>
    <property type="match status" value="1"/>
</dbReference>
<dbReference type="EMBL" id="KZ679855">
    <property type="protein sequence ID" value="PTB47274.1"/>
    <property type="molecule type" value="Genomic_DNA"/>
</dbReference>
<proteinExistence type="predicted"/>
<feature type="non-terminal residue" evidence="3">
    <location>
        <position position="1"/>
    </location>
</feature>
<organism evidence="3 4">
    <name type="scientific">Trichoderma harzianum CBS 226.95</name>
    <dbReference type="NCBI Taxonomy" id="983964"/>
    <lineage>
        <taxon>Eukaryota</taxon>
        <taxon>Fungi</taxon>
        <taxon>Dikarya</taxon>
        <taxon>Ascomycota</taxon>
        <taxon>Pezizomycotina</taxon>
        <taxon>Sordariomycetes</taxon>
        <taxon>Hypocreomycetidae</taxon>
        <taxon>Hypocreales</taxon>
        <taxon>Hypocreaceae</taxon>
        <taxon>Trichoderma</taxon>
    </lineage>
</organism>
<dbReference type="GeneID" id="36620036"/>
<keyword evidence="1" id="KW-0732">Signal</keyword>
<accession>A0A2T3ZR46</accession>
<sequence length="76" mass="8926">TNTNRFPILFILVRRYLAIPATSAAIESVFSISNNIIIKIRNRLNPNLVSKIILLKSWMKDFKELENEYFKENNLD</sequence>
<evidence type="ECO:0000259" key="2">
    <source>
        <dbReference type="Pfam" id="PF05699"/>
    </source>
</evidence>
<keyword evidence="4" id="KW-1185">Reference proteome</keyword>
<dbReference type="InterPro" id="IPR008906">
    <property type="entry name" value="HATC_C_dom"/>
</dbReference>
<gene>
    <name evidence="3" type="ORF">M431DRAFT_102726</name>
</gene>
<dbReference type="InterPro" id="IPR012337">
    <property type="entry name" value="RNaseH-like_sf"/>
</dbReference>
<evidence type="ECO:0000313" key="3">
    <source>
        <dbReference type="EMBL" id="PTB47274.1"/>
    </source>
</evidence>
<protein>
    <recommendedName>
        <fullName evidence="2">HAT C-terminal dimerisation domain-containing protein</fullName>
    </recommendedName>
</protein>
<feature type="signal peptide" evidence="1">
    <location>
        <begin position="1"/>
        <end position="18"/>
    </location>
</feature>
<dbReference type="PANTHER" id="PTHR47611">
    <property type="entry name" value="HAT DIMERISATION DOMAIN, C-TERMINAL"/>
    <property type="match status" value="1"/>
</dbReference>
<dbReference type="GO" id="GO:0046983">
    <property type="term" value="F:protein dimerization activity"/>
    <property type="evidence" value="ECO:0007669"/>
    <property type="project" value="InterPro"/>
</dbReference>